<dbReference type="InterPro" id="IPR015943">
    <property type="entry name" value="WD40/YVTN_repeat-like_dom_sf"/>
</dbReference>
<dbReference type="OrthoDB" id="9816120at2"/>
<dbReference type="SUPFAM" id="SSF69318">
    <property type="entry name" value="Integrin alpha N-terminal domain"/>
    <property type="match status" value="2"/>
</dbReference>
<protein>
    <submittedName>
        <fullName evidence="5">Uncharacterized protein</fullName>
    </submittedName>
</protein>
<evidence type="ECO:0000256" key="4">
    <source>
        <dbReference type="ARBA" id="ARBA00023136"/>
    </source>
</evidence>
<keyword evidence="2" id="KW-0812">Transmembrane</keyword>
<dbReference type="EMBL" id="AQHR01000088">
    <property type="protein sequence ID" value="EON76277.1"/>
    <property type="molecule type" value="Genomic_DNA"/>
</dbReference>
<evidence type="ECO:0000256" key="3">
    <source>
        <dbReference type="ARBA" id="ARBA00022989"/>
    </source>
</evidence>
<evidence type="ECO:0000256" key="1">
    <source>
        <dbReference type="ARBA" id="ARBA00004167"/>
    </source>
</evidence>
<accession>R7ZQB7</accession>
<dbReference type="AlphaFoldDB" id="R7ZQB7"/>
<dbReference type="PANTHER" id="PTHR21419">
    <property type="match status" value="1"/>
</dbReference>
<evidence type="ECO:0000313" key="6">
    <source>
        <dbReference type="Proteomes" id="UP000013909"/>
    </source>
</evidence>
<organism evidence="5 6">
    <name type="scientific">Lunatimonas lonarensis</name>
    <dbReference type="NCBI Taxonomy" id="1232681"/>
    <lineage>
        <taxon>Bacteria</taxon>
        <taxon>Pseudomonadati</taxon>
        <taxon>Bacteroidota</taxon>
        <taxon>Cytophagia</taxon>
        <taxon>Cytophagales</taxon>
        <taxon>Cyclobacteriaceae</taxon>
    </lineage>
</organism>
<comment type="subcellular location">
    <subcellularLocation>
        <location evidence="1">Membrane</location>
        <topology evidence="1">Single-pass membrane protein</topology>
    </subcellularLocation>
</comment>
<comment type="caution">
    <text evidence="5">The sequence shown here is derived from an EMBL/GenBank/DDBJ whole genome shotgun (WGS) entry which is preliminary data.</text>
</comment>
<proteinExistence type="predicted"/>
<dbReference type="InterPro" id="IPR028994">
    <property type="entry name" value="Integrin_alpha_N"/>
</dbReference>
<dbReference type="STRING" id="1232681.ADIS_3405"/>
<gene>
    <name evidence="5" type="ORF">ADIS_3405</name>
</gene>
<keyword evidence="6" id="KW-1185">Reference proteome</keyword>
<evidence type="ECO:0000313" key="5">
    <source>
        <dbReference type="EMBL" id="EON76277.1"/>
    </source>
</evidence>
<dbReference type="Proteomes" id="UP000013909">
    <property type="component" value="Unassembled WGS sequence"/>
</dbReference>
<keyword evidence="4" id="KW-0472">Membrane</keyword>
<reference evidence="5 6" key="1">
    <citation type="submission" date="2013-02" db="EMBL/GenBank/DDBJ databases">
        <title>A novel strain isolated from Lonar lake, Maharashtra, India.</title>
        <authorList>
            <person name="Singh A."/>
        </authorList>
    </citation>
    <scope>NUCLEOTIDE SEQUENCE [LARGE SCALE GENOMIC DNA]</scope>
    <source>
        <strain evidence="5 6">AK24</strain>
    </source>
</reference>
<evidence type="ECO:0000256" key="2">
    <source>
        <dbReference type="ARBA" id="ARBA00022692"/>
    </source>
</evidence>
<dbReference type="Gene3D" id="2.130.10.10">
    <property type="entry name" value="YVTN repeat-like/Quinoprotein amine dehydrogenase"/>
    <property type="match status" value="1"/>
</dbReference>
<name>R7ZQB7_9BACT</name>
<dbReference type="PANTHER" id="PTHR21419:SF30">
    <property type="entry name" value="IG-LIKE DOMAIN-CONTAINING PROTEIN"/>
    <property type="match status" value="1"/>
</dbReference>
<dbReference type="InterPro" id="IPR045232">
    <property type="entry name" value="FAM234"/>
</dbReference>
<keyword evidence="3" id="KW-1133">Transmembrane helix</keyword>
<dbReference type="RefSeq" id="WP_010855538.1">
    <property type="nucleotide sequence ID" value="NZ_AQHR01000088.1"/>
</dbReference>
<sequence>MALVLCVQCKQKKQSELIWETSFQQIGSQSSPRSIDLNQDGILDFVMGAGKNEFQETDHGVIAINGKDGSLLWAHGASDQIYGSATFHDITGDGIPDIFIGGRSCEFRAIDGKSGKLLWKFGLNYADHPILQYARFNFNHSVQVPDQNGNGYPELLLSNGGNYEALPYMTENRFPAVILVLDSKTGEVLAADTVPDGQETYMTPLAFQSPDNGEWMVLFGTGGETLDGSLYLAKLTDLMSNDLSKAERIASEEGHGFIAPPSLADLNRDGYLDIIAISHGSSVFAIDGKTRRTIWKQSIPNTECSNSFAVGFFTDDDIPDFFTFVSKGVWPENTGSVQVMIDGESGEITFMSEIGCTGFSSPIATDLNYDGRDEVILSINEFDCNRFIGDQTSFPIVNRLIGIDFKNGEIFTLDQTQGMKNIFTTPWVGDMDGDGFVDLVHCQYFSHSDLLSFLGMRIKRIDLPIKTKKLPAWGAYMGRNGDGIFRNSYLNRR</sequence>
<dbReference type="GO" id="GO:0016020">
    <property type="term" value="C:membrane"/>
    <property type="evidence" value="ECO:0007669"/>
    <property type="project" value="UniProtKB-SubCell"/>
</dbReference>